<dbReference type="SUPFAM" id="SSF53748">
    <property type="entry name" value="Phosphoglycerate kinase"/>
    <property type="match status" value="1"/>
</dbReference>
<evidence type="ECO:0000256" key="6">
    <source>
        <dbReference type="ARBA" id="ARBA00022679"/>
    </source>
</evidence>
<dbReference type="PIRSF" id="PIRSF000724">
    <property type="entry name" value="Pgk"/>
    <property type="match status" value="1"/>
</dbReference>
<keyword evidence="7 10" id="KW-0547">Nucleotide-binding</keyword>
<gene>
    <name evidence="10" type="primary">pgk</name>
    <name evidence="14" type="ORF">A3B90_01005</name>
</gene>
<dbReference type="EMBL" id="MFPX01000013">
    <property type="protein sequence ID" value="OGH66632.1"/>
    <property type="molecule type" value="Genomic_DNA"/>
</dbReference>
<dbReference type="Gene3D" id="3.40.50.1260">
    <property type="entry name" value="Phosphoglycerate kinase, N-terminal domain"/>
    <property type="match status" value="2"/>
</dbReference>
<keyword evidence="9 10" id="KW-0067">ATP-binding</keyword>
<comment type="similarity">
    <text evidence="3 10 13">Belongs to the phosphoglycerate kinase family.</text>
</comment>
<organism evidence="14 15">
    <name type="scientific">Candidatus Magasanikbacteria bacterium RIFCSPHIGHO2_02_FULL_41_13</name>
    <dbReference type="NCBI Taxonomy" id="1798676"/>
    <lineage>
        <taxon>Bacteria</taxon>
        <taxon>Candidatus Magasanikiibacteriota</taxon>
    </lineage>
</organism>
<name>A0A1F6M4Q4_9BACT</name>
<comment type="subunit">
    <text evidence="10">Monomer.</text>
</comment>
<feature type="binding site" evidence="10">
    <location>
        <position position="124"/>
    </location>
    <ligand>
        <name>substrate</name>
    </ligand>
</feature>
<keyword evidence="10" id="KW-0324">Glycolysis</keyword>
<dbReference type="InterPro" id="IPR015911">
    <property type="entry name" value="Phosphoglycerate_kinase_CS"/>
</dbReference>
<dbReference type="InterPro" id="IPR001576">
    <property type="entry name" value="Phosphoglycerate_kinase"/>
</dbReference>
<comment type="catalytic activity">
    <reaction evidence="1 10 13">
        <text>(2R)-3-phosphoglycerate + ATP = (2R)-3-phospho-glyceroyl phosphate + ADP</text>
        <dbReference type="Rhea" id="RHEA:14801"/>
        <dbReference type="ChEBI" id="CHEBI:30616"/>
        <dbReference type="ChEBI" id="CHEBI:57604"/>
        <dbReference type="ChEBI" id="CHEBI:58272"/>
        <dbReference type="ChEBI" id="CHEBI:456216"/>
        <dbReference type="EC" id="2.7.2.3"/>
    </reaction>
</comment>
<dbReference type="GO" id="GO:0006094">
    <property type="term" value="P:gluconeogenesis"/>
    <property type="evidence" value="ECO:0007669"/>
    <property type="project" value="TreeGrafter"/>
</dbReference>
<comment type="pathway">
    <text evidence="2 10">Carbohydrate degradation; glycolysis; pyruvate from D-glyceraldehyde 3-phosphate: step 2/5.</text>
</comment>
<feature type="binding site" evidence="11">
    <location>
        <position position="124"/>
    </location>
    <ligand>
        <name>(2R)-3-phosphoglycerate</name>
        <dbReference type="ChEBI" id="CHEBI:58272"/>
    </ligand>
</feature>
<evidence type="ECO:0000256" key="10">
    <source>
        <dbReference type="HAMAP-Rule" id="MF_00145"/>
    </source>
</evidence>
<dbReference type="FunFam" id="3.40.50.1260:FF:000006">
    <property type="entry name" value="Phosphoglycerate kinase"/>
    <property type="match status" value="1"/>
</dbReference>
<comment type="caution">
    <text evidence="10">Lacks conserved residue(s) required for the propagation of feature annotation.</text>
</comment>
<evidence type="ECO:0000256" key="12">
    <source>
        <dbReference type="PIRSR" id="PIRSR000724-2"/>
    </source>
</evidence>
<evidence type="ECO:0000256" key="7">
    <source>
        <dbReference type="ARBA" id="ARBA00022741"/>
    </source>
</evidence>
<evidence type="ECO:0000256" key="13">
    <source>
        <dbReference type="RuleBase" id="RU000532"/>
    </source>
</evidence>
<proteinExistence type="inferred from homology"/>
<feature type="binding site" evidence="10">
    <location>
        <position position="36"/>
    </location>
    <ligand>
        <name>substrate</name>
    </ligand>
</feature>
<dbReference type="GO" id="GO:0006096">
    <property type="term" value="P:glycolytic process"/>
    <property type="evidence" value="ECO:0007669"/>
    <property type="project" value="UniProtKB-UniRule"/>
</dbReference>
<feature type="binding site" evidence="11">
    <location>
        <position position="36"/>
    </location>
    <ligand>
        <name>(2R)-3-phosphoglycerate</name>
        <dbReference type="ChEBI" id="CHEBI:58272"/>
    </ligand>
</feature>
<keyword evidence="8 10" id="KW-0418">Kinase</keyword>
<dbReference type="PANTHER" id="PTHR11406">
    <property type="entry name" value="PHOSPHOGLYCERATE KINASE"/>
    <property type="match status" value="1"/>
</dbReference>
<protein>
    <recommendedName>
        <fullName evidence="5 10">Phosphoglycerate kinase</fullName>
        <ecNumber evidence="4 10">2.7.2.3</ecNumber>
    </recommendedName>
</protein>
<evidence type="ECO:0000256" key="5">
    <source>
        <dbReference type="ARBA" id="ARBA00016471"/>
    </source>
</evidence>
<dbReference type="GO" id="GO:0005524">
    <property type="term" value="F:ATP binding"/>
    <property type="evidence" value="ECO:0007669"/>
    <property type="project" value="UniProtKB-KW"/>
</dbReference>
<feature type="binding site" evidence="10 11">
    <location>
        <begin position="21"/>
        <end position="23"/>
    </location>
    <ligand>
        <name>substrate</name>
    </ligand>
</feature>
<dbReference type="InterPro" id="IPR036043">
    <property type="entry name" value="Phosphoglycerate_kinase_sf"/>
</dbReference>
<dbReference type="GO" id="GO:0043531">
    <property type="term" value="F:ADP binding"/>
    <property type="evidence" value="ECO:0007669"/>
    <property type="project" value="TreeGrafter"/>
</dbReference>
<evidence type="ECO:0000256" key="9">
    <source>
        <dbReference type="ARBA" id="ARBA00022840"/>
    </source>
</evidence>
<dbReference type="EC" id="2.7.2.3" evidence="4 10"/>
<dbReference type="PRINTS" id="PR00477">
    <property type="entry name" value="PHGLYCKINASE"/>
</dbReference>
<dbReference type="AlphaFoldDB" id="A0A1F6M4Q4"/>
<evidence type="ECO:0000256" key="3">
    <source>
        <dbReference type="ARBA" id="ARBA00008982"/>
    </source>
</evidence>
<keyword evidence="6 10" id="KW-0808">Transferase</keyword>
<reference evidence="14 15" key="1">
    <citation type="journal article" date="2016" name="Nat. Commun.">
        <title>Thousands of microbial genomes shed light on interconnected biogeochemical processes in an aquifer system.</title>
        <authorList>
            <person name="Anantharaman K."/>
            <person name="Brown C.T."/>
            <person name="Hug L.A."/>
            <person name="Sharon I."/>
            <person name="Castelle C.J."/>
            <person name="Probst A.J."/>
            <person name="Thomas B.C."/>
            <person name="Singh A."/>
            <person name="Wilkins M.J."/>
            <person name="Karaoz U."/>
            <person name="Brodie E.L."/>
            <person name="Williams K.H."/>
            <person name="Hubbard S.S."/>
            <person name="Banfield J.F."/>
        </authorList>
    </citation>
    <scope>NUCLEOTIDE SEQUENCE [LARGE SCALE GENOMIC DNA]</scope>
</reference>
<keyword evidence="10" id="KW-0963">Cytoplasm</keyword>
<dbReference type="GO" id="GO:0005829">
    <property type="term" value="C:cytosol"/>
    <property type="evidence" value="ECO:0007669"/>
    <property type="project" value="TreeGrafter"/>
</dbReference>
<sequence>MIQKVTEIKDLKGKRVLVRVDFNVPMKKKKILDDARIKAGGFSIQYLRKKGAKVIVVTHLGRPEGKKVSDLSLAPIAKHLEKLLTGLKEKKVKVSLLQDIFGEKEMATLKKMKPGGVVMFENIRFYKEEEKNDEDFARQLASLADVFVMDGFSVAHRDAASVSGVAKFLPSYAGFLLVREINALDTLLGKPKKPFTAVIGGAKIETKLPVIKNILKVANTVLLGGALFNTYLTSRGYGVGASLVDAVEKKYLLALNKKQVIKAVDVVVGKKDGAYARVVPIKNKAHAICEKDEMILDIGPKTIKIFEKYIAKSKTLVWNGAMGYFENEMFAEGTFAIARAVEVQGRKYNFVLVGGGETLEVMQMLKLPPTTYQISTAGGAMLEYLSGKKLPGLKNLA</sequence>
<dbReference type="GO" id="GO:0004618">
    <property type="term" value="F:phosphoglycerate kinase activity"/>
    <property type="evidence" value="ECO:0007669"/>
    <property type="project" value="UniProtKB-UniRule"/>
</dbReference>
<feature type="binding site" evidence="10 12">
    <location>
        <position position="207"/>
    </location>
    <ligand>
        <name>ATP</name>
        <dbReference type="ChEBI" id="CHEBI:30616"/>
    </ligand>
</feature>
<comment type="subcellular location">
    <subcellularLocation>
        <location evidence="10">Cytoplasm</location>
    </subcellularLocation>
</comment>
<evidence type="ECO:0000256" key="8">
    <source>
        <dbReference type="ARBA" id="ARBA00022777"/>
    </source>
</evidence>
<dbReference type="STRING" id="1798676.A3B90_01005"/>
<evidence type="ECO:0000313" key="14">
    <source>
        <dbReference type="EMBL" id="OGH66632.1"/>
    </source>
</evidence>
<feature type="binding site" evidence="10 11">
    <location>
        <begin position="59"/>
        <end position="62"/>
    </location>
    <ligand>
        <name>substrate</name>
    </ligand>
</feature>
<dbReference type="HAMAP" id="MF_00145">
    <property type="entry name" value="Phosphoglyc_kinase"/>
    <property type="match status" value="1"/>
</dbReference>
<evidence type="ECO:0000313" key="15">
    <source>
        <dbReference type="Proteomes" id="UP000178742"/>
    </source>
</evidence>
<dbReference type="UniPathway" id="UPA00109">
    <property type="reaction ID" value="UER00185"/>
</dbReference>
<evidence type="ECO:0000256" key="11">
    <source>
        <dbReference type="PIRSR" id="PIRSR000724-1"/>
    </source>
</evidence>
<accession>A0A1F6M4Q4</accession>
<comment type="caution">
    <text evidence="14">The sequence shown here is derived from an EMBL/GenBank/DDBJ whole genome shotgun (WGS) entry which is preliminary data.</text>
</comment>
<feature type="binding site" evidence="10">
    <location>
        <position position="157"/>
    </location>
    <ligand>
        <name>substrate</name>
    </ligand>
</feature>
<dbReference type="PANTHER" id="PTHR11406:SF23">
    <property type="entry name" value="PHOSPHOGLYCERATE KINASE 1, CHLOROPLASTIC-RELATED"/>
    <property type="match status" value="1"/>
</dbReference>
<dbReference type="InterPro" id="IPR015824">
    <property type="entry name" value="Phosphoglycerate_kinase_N"/>
</dbReference>
<evidence type="ECO:0000256" key="2">
    <source>
        <dbReference type="ARBA" id="ARBA00004838"/>
    </source>
</evidence>
<evidence type="ECO:0000256" key="1">
    <source>
        <dbReference type="ARBA" id="ARBA00000642"/>
    </source>
</evidence>
<feature type="binding site" evidence="11">
    <location>
        <position position="157"/>
    </location>
    <ligand>
        <name>(2R)-3-phosphoglycerate</name>
        <dbReference type="ChEBI" id="CHEBI:58272"/>
    </ligand>
</feature>
<feature type="binding site" evidence="10">
    <location>
        <begin position="355"/>
        <end position="358"/>
    </location>
    <ligand>
        <name>ATP</name>
        <dbReference type="ChEBI" id="CHEBI:30616"/>
    </ligand>
</feature>
<dbReference type="Pfam" id="PF00162">
    <property type="entry name" value="PGK"/>
    <property type="match status" value="1"/>
</dbReference>
<dbReference type="PROSITE" id="PS00111">
    <property type="entry name" value="PGLYCERATE_KINASE"/>
    <property type="match status" value="1"/>
</dbReference>
<dbReference type="Proteomes" id="UP000178742">
    <property type="component" value="Unassembled WGS sequence"/>
</dbReference>
<evidence type="ECO:0000256" key="4">
    <source>
        <dbReference type="ARBA" id="ARBA00013061"/>
    </source>
</evidence>
<feature type="binding site" evidence="10 12">
    <location>
        <position position="326"/>
    </location>
    <ligand>
        <name>ATP</name>
        <dbReference type="ChEBI" id="CHEBI:30616"/>
    </ligand>
</feature>